<name>A0A7R8ZCZ1_TIMDO</name>
<organism evidence="1">
    <name type="scientific">Timema douglasi</name>
    <name type="common">Walking stick</name>
    <dbReference type="NCBI Taxonomy" id="61478"/>
    <lineage>
        <taxon>Eukaryota</taxon>
        <taxon>Metazoa</taxon>
        <taxon>Ecdysozoa</taxon>
        <taxon>Arthropoda</taxon>
        <taxon>Hexapoda</taxon>
        <taxon>Insecta</taxon>
        <taxon>Pterygota</taxon>
        <taxon>Neoptera</taxon>
        <taxon>Polyneoptera</taxon>
        <taxon>Phasmatodea</taxon>
        <taxon>Timematodea</taxon>
        <taxon>Timematoidea</taxon>
        <taxon>Timematidae</taxon>
        <taxon>Timema</taxon>
    </lineage>
</organism>
<dbReference type="EMBL" id="OA570241">
    <property type="protein sequence ID" value="CAD7203142.1"/>
    <property type="molecule type" value="Genomic_DNA"/>
</dbReference>
<gene>
    <name evidence="1" type="ORF">TDIB3V08_LOCUS9318</name>
</gene>
<accession>A0A7R8ZCZ1</accession>
<evidence type="ECO:0000313" key="1">
    <source>
        <dbReference type="EMBL" id="CAD7203142.1"/>
    </source>
</evidence>
<protein>
    <submittedName>
        <fullName evidence="1">Uncharacterized protein</fullName>
    </submittedName>
</protein>
<proteinExistence type="predicted"/>
<sequence>MRIHYTLQSSLDSTSSRRLQCLNGEADLDQPLSDKPRRSVGDIAQGRCADHGQELWSDYNGWSYSSLALASTFYWLASYHQDTQFIRAYATHVTDP</sequence>
<dbReference type="AlphaFoldDB" id="A0A7R8ZCZ1"/>
<reference evidence="1" key="1">
    <citation type="submission" date="2020-11" db="EMBL/GenBank/DDBJ databases">
        <authorList>
            <person name="Tran Van P."/>
        </authorList>
    </citation>
    <scope>NUCLEOTIDE SEQUENCE</scope>
</reference>